<evidence type="ECO:0000313" key="4">
    <source>
        <dbReference type="Proteomes" id="UP000199379"/>
    </source>
</evidence>
<organism evidence="3 4">
    <name type="scientific">Cribrihabitans marinus</name>
    <dbReference type="NCBI Taxonomy" id="1227549"/>
    <lineage>
        <taxon>Bacteria</taxon>
        <taxon>Pseudomonadati</taxon>
        <taxon>Pseudomonadota</taxon>
        <taxon>Alphaproteobacteria</taxon>
        <taxon>Rhodobacterales</taxon>
        <taxon>Paracoccaceae</taxon>
        <taxon>Cribrihabitans</taxon>
    </lineage>
</organism>
<dbReference type="InterPro" id="IPR002654">
    <property type="entry name" value="Glyco_trans_25"/>
</dbReference>
<proteinExistence type="predicted"/>
<dbReference type="AlphaFoldDB" id="A0A1H7DL79"/>
<name>A0A1H7DL79_9RHOB</name>
<evidence type="ECO:0000313" key="3">
    <source>
        <dbReference type="EMBL" id="SEK00000.1"/>
    </source>
</evidence>
<dbReference type="GO" id="GO:0016740">
    <property type="term" value="F:transferase activity"/>
    <property type="evidence" value="ECO:0007669"/>
    <property type="project" value="UniProtKB-KW"/>
</dbReference>
<evidence type="ECO:0000259" key="2">
    <source>
        <dbReference type="Pfam" id="PF01755"/>
    </source>
</evidence>
<feature type="region of interest" description="Disordered" evidence="1">
    <location>
        <begin position="203"/>
        <end position="224"/>
    </location>
</feature>
<keyword evidence="3" id="KW-0808">Transferase</keyword>
<dbReference type="RefSeq" id="WP_177175485.1">
    <property type="nucleotide sequence ID" value="NZ_BMGV01000011.1"/>
</dbReference>
<keyword evidence="4" id="KW-1185">Reference proteome</keyword>
<dbReference type="Proteomes" id="UP000199379">
    <property type="component" value="Unassembled WGS sequence"/>
</dbReference>
<reference evidence="3 4" key="1">
    <citation type="submission" date="2016-10" db="EMBL/GenBank/DDBJ databases">
        <authorList>
            <person name="de Groot N.N."/>
        </authorList>
    </citation>
    <scope>NUCLEOTIDE SEQUENCE [LARGE SCALE GENOMIC DNA]</scope>
    <source>
        <strain evidence="3 4">DSM 29340</strain>
    </source>
</reference>
<feature type="domain" description="Glycosyl transferase family 25" evidence="2">
    <location>
        <begin position="4"/>
        <end position="168"/>
    </location>
</feature>
<sequence length="275" mass="30494">MSTPVFLIGLRQATGRAALMERELHRAGLSATRIDAVDCAQLSRDDLLRDCRPEGPWGYFQTKDMACTLSHAKAWLAFLASGAEVALILEDDVFLSPELGDWLADMSWWPEDAGLVRFERWRSPRLRVTLGRGGRSHLGRDIRRMRSRNPGGAAYAISRDAARLFLDQRPFDITLDGLLFNPSASRAARKVAIYQVQPAMAEQGNEAPGEVGEGPPRHRPTGPALLRQKLRRARAEIGSGLRTTLDLALGRASLERIRFEPRALPAPELSQTHLA</sequence>
<accession>A0A1H7DL79</accession>
<dbReference type="EMBL" id="FNYD01000011">
    <property type="protein sequence ID" value="SEK00000.1"/>
    <property type="molecule type" value="Genomic_DNA"/>
</dbReference>
<dbReference type="STRING" id="1227549.SAMN05444007_11120"/>
<evidence type="ECO:0000256" key="1">
    <source>
        <dbReference type="SAM" id="MobiDB-lite"/>
    </source>
</evidence>
<dbReference type="Pfam" id="PF01755">
    <property type="entry name" value="Glyco_transf_25"/>
    <property type="match status" value="1"/>
</dbReference>
<gene>
    <name evidence="3" type="ORF">SAMN05444007_11120</name>
</gene>
<dbReference type="CDD" id="cd06532">
    <property type="entry name" value="Glyco_transf_25"/>
    <property type="match status" value="1"/>
</dbReference>
<protein>
    <submittedName>
        <fullName evidence="3">Glycosyl transferase, family 25</fullName>
    </submittedName>
</protein>